<organism evidence="1 2">
    <name type="scientific">Mya arenaria</name>
    <name type="common">Soft-shell clam</name>
    <dbReference type="NCBI Taxonomy" id="6604"/>
    <lineage>
        <taxon>Eukaryota</taxon>
        <taxon>Metazoa</taxon>
        <taxon>Spiralia</taxon>
        <taxon>Lophotrochozoa</taxon>
        <taxon>Mollusca</taxon>
        <taxon>Bivalvia</taxon>
        <taxon>Autobranchia</taxon>
        <taxon>Heteroconchia</taxon>
        <taxon>Euheterodonta</taxon>
        <taxon>Imparidentia</taxon>
        <taxon>Neoheterodontei</taxon>
        <taxon>Myida</taxon>
        <taxon>Myoidea</taxon>
        <taxon>Myidae</taxon>
        <taxon>Mya</taxon>
    </lineage>
</organism>
<reference evidence="1" key="1">
    <citation type="submission" date="2022-11" db="EMBL/GenBank/DDBJ databases">
        <title>Centuries of genome instability and evolution in soft-shell clam transmissible cancer (bioRxiv).</title>
        <authorList>
            <person name="Hart S.F.M."/>
            <person name="Yonemitsu M.A."/>
            <person name="Giersch R.M."/>
            <person name="Beal B.F."/>
            <person name="Arriagada G."/>
            <person name="Davis B.W."/>
            <person name="Ostrander E.A."/>
            <person name="Goff S.P."/>
            <person name="Metzger M.J."/>
        </authorList>
    </citation>
    <scope>NUCLEOTIDE SEQUENCE</scope>
    <source>
        <strain evidence="1">MELC-2E11</strain>
        <tissue evidence="1">Siphon/mantle</tissue>
    </source>
</reference>
<evidence type="ECO:0000313" key="2">
    <source>
        <dbReference type="Proteomes" id="UP001164746"/>
    </source>
</evidence>
<name>A0ABY7EPX4_MYAAR</name>
<keyword evidence="2" id="KW-1185">Reference proteome</keyword>
<dbReference type="Proteomes" id="UP001164746">
    <property type="component" value="Chromosome 7"/>
</dbReference>
<gene>
    <name evidence="1" type="ORF">MAR_036208</name>
</gene>
<evidence type="ECO:0000313" key="1">
    <source>
        <dbReference type="EMBL" id="WAR11132.1"/>
    </source>
</evidence>
<proteinExistence type="predicted"/>
<protein>
    <submittedName>
        <fullName evidence="1">Uncharacterized protein</fullName>
    </submittedName>
</protein>
<dbReference type="EMBL" id="CP111018">
    <property type="protein sequence ID" value="WAR11132.1"/>
    <property type="molecule type" value="Genomic_DNA"/>
</dbReference>
<sequence>MLLRQRSSIHSGFVKSLEPLNHRRREWCCRHTGIAWQDWANPAHILAVDGTIQIRNSRTVTQEPAYWLLPTSL</sequence>
<accession>A0ABY7EPX4</accession>